<dbReference type="EMBL" id="CP129968">
    <property type="protein sequence ID" value="WNB17396.1"/>
    <property type="molecule type" value="Genomic_DNA"/>
</dbReference>
<feature type="signal peptide" evidence="1">
    <location>
        <begin position="1"/>
        <end position="19"/>
    </location>
</feature>
<evidence type="ECO:0000313" key="3">
    <source>
        <dbReference type="EMBL" id="WNB17396.1"/>
    </source>
</evidence>
<dbReference type="InterPro" id="IPR010916">
    <property type="entry name" value="TonB_box_CS"/>
</dbReference>
<organism evidence="3">
    <name type="scientific">Marivirga arenosa</name>
    <dbReference type="NCBI Taxonomy" id="3059076"/>
    <lineage>
        <taxon>Bacteria</taxon>
        <taxon>Pseudomonadati</taxon>
        <taxon>Bacteroidota</taxon>
        <taxon>Cytophagia</taxon>
        <taxon>Cytophagales</taxon>
        <taxon>Marivirgaceae</taxon>
        <taxon>Marivirga</taxon>
    </lineage>
</organism>
<dbReference type="KEGG" id="marp:QYS47_33795"/>
<dbReference type="Proteomes" id="UP001232019">
    <property type="component" value="Chromosome"/>
</dbReference>
<keyword evidence="1" id="KW-0732">Signal</keyword>
<dbReference type="AlphaFoldDB" id="A0AA51ZVA5"/>
<name>A0AA51ZVA5_9BACT</name>
<evidence type="ECO:0000259" key="2">
    <source>
        <dbReference type="Pfam" id="PF18962"/>
    </source>
</evidence>
<gene>
    <name evidence="3" type="ORF">QYS47_33795</name>
</gene>
<dbReference type="Pfam" id="PF18962">
    <property type="entry name" value="Por_Secre_tail"/>
    <property type="match status" value="1"/>
</dbReference>
<dbReference type="InterPro" id="IPR026444">
    <property type="entry name" value="Secre_tail"/>
</dbReference>
<feature type="domain" description="Secretion system C-terminal sorting" evidence="2">
    <location>
        <begin position="280"/>
        <end position="346"/>
    </location>
</feature>
<reference evidence="3" key="1">
    <citation type="submission" date="2023-08" db="EMBL/GenBank/DDBJ databases">
        <title>Comparative genomics and taxonomic characterization of three novel marine species of genus Marivirga.</title>
        <authorList>
            <person name="Muhammad N."/>
            <person name="Kim S.-G."/>
        </authorList>
    </citation>
    <scope>NUCLEOTIDE SEQUENCE</scope>
    <source>
        <strain evidence="3">BKB1-2</strain>
    </source>
</reference>
<dbReference type="NCBIfam" id="TIGR04183">
    <property type="entry name" value="Por_Secre_tail"/>
    <property type="match status" value="1"/>
</dbReference>
<feature type="chain" id="PRO_5041253702" evidence="1">
    <location>
        <begin position="20"/>
        <end position="356"/>
    </location>
</feature>
<evidence type="ECO:0000256" key="1">
    <source>
        <dbReference type="SAM" id="SignalP"/>
    </source>
</evidence>
<protein>
    <submittedName>
        <fullName evidence="3">T9SS type A sorting domain-containing protein</fullName>
    </submittedName>
</protein>
<accession>A0AA51ZVA5</accession>
<dbReference type="PROSITE" id="PS00430">
    <property type="entry name" value="TONB_DEPENDENT_REC_1"/>
    <property type="match status" value="1"/>
</dbReference>
<dbReference type="RefSeq" id="WP_322346885.1">
    <property type="nucleotide sequence ID" value="NZ_CP129968.2"/>
</dbReference>
<sequence length="356" mass="39350">MKRIILSLLIFTISFTTIAQNTSASEQFTDWDNNGGWSNGTSPGAVTFFEDIEIDGSVVRIDDLDLNLGSVLTINTGDSLVVDGNLNVSSSSELIVEEGGYLYVNGNLVNEGSFIIFGDFTNDGIIAVSGNYIENGLGDLNTGTNSNFYVNGTSDDPGNTDGIIPPEIQAIYNTLPIELKSFEGILTQNKTTELKWITAKEENFSHFEIQRSINNQDFEVIGTVNGLGESNSDVYYSFNDKNVPYGIVRYRLNAVDIDESFELFEAIEIQNTFSSELKAFPNPVTDFSKLRIVVPQDLSGKLNKVALYDNAGSLLYSQTNYDPIDGKIEIENIKEGMYILKITHNGLTENLRIFKH</sequence>
<proteinExistence type="predicted"/>